<evidence type="ECO:0000256" key="6">
    <source>
        <dbReference type="ARBA" id="ARBA00023242"/>
    </source>
</evidence>
<evidence type="ECO:0000256" key="5">
    <source>
        <dbReference type="ARBA" id="ARBA00023172"/>
    </source>
</evidence>
<dbReference type="PANTHER" id="PTHR15938">
    <property type="entry name" value="TBP-1 INTERACTING PROTEIN"/>
    <property type="match status" value="1"/>
</dbReference>
<dbReference type="FunFam" id="1.10.10.10:FF:000394">
    <property type="entry name" value="Homologous-pairing protein 2 homolog"/>
    <property type="match status" value="1"/>
</dbReference>
<dbReference type="KEGG" id="pmrn:116947348"/>
<evidence type="ECO:0000256" key="3">
    <source>
        <dbReference type="ARBA" id="ARBA00016093"/>
    </source>
</evidence>
<evidence type="ECO:0000313" key="13">
    <source>
        <dbReference type="Proteomes" id="UP001318040"/>
    </source>
</evidence>
<evidence type="ECO:0000256" key="8">
    <source>
        <dbReference type="ARBA" id="ARBA00077080"/>
    </source>
</evidence>
<feature type="coiled-coil region" evidence="10">
    <location>
        <begin position="83"/>
        <end position="147"/>
    </location>
</feature>
<dbReference type="InterPro" id="IPR010776">
    <property type="entry name" value="Hop2_WH_dom"/>
</dbReference>
<feature type="domain" description="Leucine zipper with capping helix" evidence="12">
    <location>
        <begin position="151"/>
        <end position="207"/>
    </location>
</feature>
<dbReference type="InterPro" id="IPR036388">
    <property type="entry name" value="WH-like_DNA-bd_sf"/>
</dbReference>
<keyword evidence="7" id="KW-0469">Meiosis</keyword>
<protein>
    <recommendedName>
        <fullName evidence="3">Homologous-pairing protein 2 homolog</fullName>
    </recommendedName>
    <alternativeName>
        <fullName evidence="8">PSMC3-interacting protein</fullName>
    </alternativeName>
    <alternativeName>
        <fullName evidence="9">Proteasome 26S ATPase subunit 3-interacting protein</fullName>
    </alternativeName>
</protein>
<organism evidence="13 14">
    <name type="scientific">Petromyzon marinus</name>
    <name type="common">Sea lamprey</name>
    <dbReference type="NCBI Taxonomy" id="7757"/>
    <lineage>
        <taxon>Eukaryota</taxon>
        <taxon>Metazoa</taxon>
        <taxon>Chordata</taxon>
        <taxon>Craniata</taxon>
        <taxon>Vertebrata</taxon>
        <taxon>Cyclostomata</taxon>
        <taxon>Hyperoartia</taxon>
        <taxon>Petromyzontiformes</taxon>
        <taxon>Petromyzontidae</taxon>
        <taxon>Petromyzon</taxon>
    </lineage>
</organism>
<keyword evidence="4 10" id="KW-0175">Coiled coil</keyword>
<dbReference type="Proteomes" id="UP001318040">
    <property type="component" value="Chromosome 2"/>
</dbReference>
<dbReference type="Pfam" id="PF18517">
    <property type="entry name" value="LZ3wCH"/>
    <property type="match status" value="1"/>
</dbReference>
<evidence type="ECO:0000256" key="10">
    <source>
        <dbReference type="SAM" id="Coils"/>
    </source>
</evidence>
<gene>
    <name evidence="14" type="primary">PSMC3IP</name>
</gene>
<dbReference type="GO" id="GO:0120231">
    <property type="term" value="C:DNA recombinase auxiliary factor complex"/>
    <property type="evidence" value="ECO:0007669"/>
    <property type="project" value="TreeGrafter"/>
</dbReference>
<dbReference type="Gene3D" id="1.10.10.10">
    <property type="entry name" value="Winged helix-like DNA-binding domain superfamily/Winged helix DNA-binding domain"/>
    <property type="match status" value="1"/>
</dbReference>
<evidence type="ECO:0000256" key="4">
    <source>
        <dbReference type="ARBA" id="ARBA00023054"/>
    </source>
</evidence>
<evidence type="ECO:0000259" key="11">
    <source>
        <dbReference type="Pfam" id="PF07106"/>
    </source>
</evidence>
<evidence type="ECO:0000259" key="12">
    <source>
        <dbReference type="Pfam" id="PF18517"/>
    </source>
</evidence>
<reference evidence="14" key="1">
    <citation type="submission" date="2025-08" db="UniProtKB">
        <authorList>
            <consortium name="RefSeq"/>
        </authorList>
    </citation>
    <scope>IDENTIFICATION</scope>
    <source>
        <tissue evidence="14">Sperm</tissue>
    </source>
</reference>
<feature type="domain" description="Homologous-pairing protein 2 winged helix" evidence="11">
    <location>
        <begin position="10"/>
        <end position="71"/>
    </location>
</feature>
<sequence>MSKAKDATAPGVILNYLNHQNRPYSAQDIQGNLNKQHAFGKTAVVKALDQLAQEGQIKEKVYGKQKIYFANQDQFPIVADNELKDLDQKIVELNQGIKENQQVCKELDTELRGLTNSMVTEDLKGETERLRADCSALEERLNTIKNSSNVVTPEEKEEVYKHRVQYVKEWRRRKRMATDMIDAVLEGYPKTKKHFYEEVGIETDDDHKVTIPNI</sequence>
<dbReference type="GO" id="GO:0007129">
    <property type="term" value="P:homologous chromosome pairing at meiosis"/>
    <property type="evidence" value="ECO:0007669"/>
    <property type="project" value="TreeGrafter"/>
</dbReference>
<dbReference type="PANTHER" id="PTHR15938:SF0">
    <property type="entry name" value="HOMOLOGOUS-PAIRING PROTEIN 2 HOMOLOG"/>
    <property type="match status" value="1"/>
</dbReference>
<dbReference type="GO" id="GO:0120230">
    <property type="term" value="F:recombinase activator activity"/>
    <property type="evidence" value="ECO:0007669"/>
    <property type="project" value="TreeGrafter"/>
</dbReference>
<keyword evidence="6" id="KW-0539">Nucleus</keyword>
<dbReference type="CTD" id="29893"/>
<dbReference type="GO" id="GO:0010774">
    <property type="term" value="P:meiotic strand invasion involved in reciprocal meiotic recombination"/>
    <property type="evidence" value="ECO:0007669"/>
    <property type="project" value="TreeGrafter"/>
</dbReference>
<dbReference type="Pfam" id="PF07106">
    <property type="entry name" value="WHD_TBPIP"/>
    <property type="match status" value="1"/>
</dbReference>
<keyword evidence="5" id="KW-0233">DNA recombination</keyword>
<dbReference type="GO" id="GO:0003690">
    <property type="term" value="F:double-stranded DNA binding"/>
    <property type="evidence" value="ECO:0007669"/>
    <property type="project" value="TreeGrafter"/>
</dbReference>
<proteinExistence type="inferred from homology"/>
<keyword evidence="13" id="KW-1185">Reference proteome</keyword>
<evidence type="ECO:0000256" key="9">
    <source>
        <dbReference type="ARBA" id="ARBA00078996"/>
    </source>
</evidence>
<name>A0AAJ7X2G3_PETMA</name>
<dbReference type="GO" id="GO:0000709">
    <property type="term" value="P:meiotic joint molecule formation"/>
    <property type="evidence" value="ECO:0007669"/>
    <property type="project" value="TreeGrafter"/>
</dbReference>
<evidence type="ECO:0000256" key="1">
    <source>
        <dbReference type="ARBA" id="ARBA00004123"/>
    </source>
</evidence>
<evidence type="ECO:0000313" key="14">
    <source>
        <dbReference type="RefSeq" id="XP_032818871.1"/>
    </source>
</evidence>
<evidence type="ECO:0000256" key="7">
    <source>
        <dbReference type="ARBA" id="ARBA00023254"/>
    </source>
</evidence>
<accession>A0AAJ7X2G3</accession>
<dbReference type="RefSeq" id="XP_032818871.1">
    <property type="nucleotide sequence ID" value="XM_032962980.1"/>
</dbReference>
<dbReference type="GO" id="GO:0000794">
    <property type="term" value="C:condensed nuclear chromosome"/>
    <property type="evidence" value="ECO:0007669"/>
    <property type="project" value="TreeGrafter"/>
</dbReference>
<comment type="subcellular location">
    <subcellularLocation>
        <location evidence="1">Nucleus</location>
    </subcellularLocation>
</comment>
<evidence type="ECO:0000256" key="2">
    <source>
        <dbReference type="ARBA" id="ARBA00007922"/>
    </source>
</evidence>
<dbReference type="AlphaFoldDB" id="A0AAJ7X2G3"/>
<comment type="similarity">
    <text evidence="2">Belongs to the HOP2 family.</text>
</comment>
<dbReference type="InterPro" id="IPR040661">
    <property type="entry name" value="LZ3wCH"/>
</dbReference>